<evidence type="ECO:0000313" key="6">
    <source>
        <dbReference type="Proteomes" id="UP000256514"/>
    </source>
</evidence>
<keyword evidence="3 4" id="KW-0067">ATP-binding</keyword>
<dbReference type="Pfam" id="PF01812">
    <property type="entry name" value="5-FTHF_cyc-lig"/>
    <property type="match status" value="1"/>
</dbReference>
<dbReference type="GO" id="GO:0005524">
    <property type="term" value="F:ATP binding"/>
    <property type="evidence" value="ECO:0007669"/>
    <property type="project" value="UniProtKB-KW"/>
</dbReference>
<evidence type="ECO:0000256" key="4">
    <source>
        <dbReference type="RuleBase" id="RU361279"/>
    </source>
</evidence>
<proteinExistence type="inferred from homology"/>
<keyword evidence="6" id="KW-1185">Reference proteome</keyword>
<dbReference type="InterPro" id="IPR002698">
    <property type="entry name" value="FTHF_cligase"/>
</dbReference>
<keyword evidence="4" id="KW-0479">Metal-binding</keyword>
<dbReference type="GO" id="GO:0035999">
    <property type="term" value="P:tetrahydrofolate interconversion"/>
    <property type="evidence" value="ECO:0007669"/>
    <property type="project" value="TreeGrafter"/>
</dbReference>
<dbReference type="Gene3D" id="3.40.50.10420">
    <property type="entry name" value="NagB/RpiA/CoA transferase-like"/>
    <property type="match status" value="1"/>
</dbReference>
<evidence type="ECO:0000256" key="2">
    <source>
        <dbReference type="ARBA" id="ARBA00022741"/>
    </source>
</evidence>
<dbReference type="OrthoDB" id="9801938at2"/>
<comment type="catalytic activity">
    <reaction evidence="4">
        <text>(6S)-5-formyl-5,6,7,8-tetrahydrofolate + ATP = (6R)-5,10-methenyltetrahydrofolate + ADP + phosphate</text>
        <dbReference type="Rhea" id="RHEA:10488"/>
        <dbReference type="ChEBI" id="CHEBI:30616"/>
        <dbReference type="ChEBI" id="CHEBI:43474"/>
        <dbReference type="ChEBI" id="CHEBI:57455"/>
        <dbReference type="ChEBI" id="CHEBI:57457"/>
        <dbReference type="ChEBI" id="CHEBI:456216"/>
        <dbReference type="EC" id="6.3.3.2"/>
    </reaction>
</comment>
<gene>
    <name evidence="5" type="ORF">CQA54_08240</name>
</gene>
<evidence type="ECO:0000256" key="1">
    <source>
        <dbReference type="ARBA" id="ARBA00010638"/>
    </source>
</evidence>
<comment type="cofactor">
    <cofactor evidence="4">
        <name>Mg(2+)</name>
        <dbReference type="ChEBI" id="CHEBI:18420"/>
    </cofactor>
</comment>
<dbReference type="Proteomes" id="UP000256514">
    <property type="component" value="Unassembled WGS sequence"/>
</dbReference>
<comment type="similarity">
    <text evidence="1 4">Belongs to the 5-formyltetrahydrofolate cyclo-ligase family.</text>
</comment>
<keyword evidence="4" id="KW-0460">Magnesium</keyword>
<dbReference type="InterPro" id="IPR037171">
    <property type="entry name" value="NagB/RpiA_transferase-like"/>
</dbReference>
<evidence type="ECO:0000256" key="3">
    <source>
        <dbReference type="ARBA" id="ARBA00022840"/>
    </source>
</evidence>
<dbReference type="AlphaFoldDB" id="A0A3D8IKR9"/>
<name>A0A3D8IKR9_9HELI</name>
<organism evidence="5 6">
    <name type="scientific">Helicobacter equorum</name>
    <dbReference type="NCBI Taxonomy" id="361872"/>
    <lineage>
        <taxon>Bacteria</taxon>
        <taxon>Pseudomonadati</taxon>
        <taxon>Campylobacterota</taxon>
        <taxon>Epsilonproteobacteria</taxon>
        <taxon>Campylobacterales</taxon>
        <taxon>Helicobacteraceae</taxon>
        <taxon>Helicobacter</taxon>
    </lineage>
</organism>
<dbReference type="PANTHER" id="PTHR23407:SF1">
    <property type="entry name" value="5-FORMYLTETRAHYDROFOLATE CYCLO-LIGASE"/>
    <property type="match status" value="1"/>
</dbReference>
<comment type="caution">
    <text evidence="5">The sequence shown here is derived from an EMBL/GenBank/DDBJ whole genome shotgun (WGS) entry which is preliminary data.</text>
</comment>
<dbReference type="GO" id="GO:0030272">
    <property type="term" value="F:5-formyltetrahydrofolate cyclo-ligase activity"/>
    <property type="evidence" value="ECO:0007669"/>
    <property type="project" value="UniProtKB-EC"/>
</dbReference>
<accession>A0A3D8IKR9</accession>
<keyword evidence="5" id="KW-0436">Ligase</keyword>
<dbReference type="EC" id="6.3.3.2" evidence="4"/>
<dbReference type="NCBIfam" id="TIGR02727">
    <property type="entry name" value="MTHFS_bact"/>
    <property type="match status" value="1"/>
</dbReference>
<dbReference type="SUPFAM" id="SSF100950">
    <property type="entry name" value="NagB/RpiA/CoA transferase-like"/>
    <property type="match status" value="1"/>
</dbReference>
<protein>
    <recommendedName>
        <fullName evidence="4">5-formyltetrahydrofolate cyclo-ligase</fullName>
        <ecNumber evidence="4">6.3.3.2</ecNumber>
    </recommendedName>
</protein>
<dbReference type="EMBL" id="NXLT01000010">
    <property type="protein sequence ID" value="RDU65937.1"/>
    <property type="molecule type" value="Genomic_DNA"/>
</dbReference>
<sequence>MDLSINTNDDEKKAFRSWSKKALQYAHKKHCKGFDVASYRVNTRIYMLLEKLQARNILLYMPFDFESDSKKLLLKLRKQKKKIFLPYIMEGIRFKMLALRLPLQKNVYGIFETTKSEFNLAKIDTAVIPVLGIDRDFRRIGFGKGMYDRFFSQSRQKAIPFIFVSRLACVSDRVLTQAHDIRGHYFISATACCKRTRYGHSFKSDRVYNLWRYRGCGNISHN</sequence>
<keyword evidence="2 4" id="KW-0547">Nucleotide-binding</keyword>
<dbReference type="GO" id="GO:0009396">
    <property type="term" value="P:folic acid-containing compound biosynthetic process"/>
    <property type="evidence" value="ECO:0007669"/>
    <property type="project" value="TreeGrafter"/>
</dbReference>
<dbReference type="GO" id="GO:0046872">
    <property type="term" value="F:metal ion binding"/>
    <property type="evidence" value="ECO:0007669"/>
    <property type="project" value="UniProtKB-KW"/>
</dbReference>
<dbReference type="PANTHER" id="PTHR23407">
    <property type="entry name" value="ATPASE INHIBITOR/5-FORMYLTETRAHYDROFOLATE CYCLO-LIGASE"/>
    <property type="match status" value="1"/>
</dbReference>
<dbReference type="InterPro" id="IPR024185">
    <property type="entry name" value="FTHF_cligase-like_sf"/>
</dbReference>
<evidence type="ECO:0000313" key="5">
    <source>
        <dbReference type="EMBL" id="RDU65937.1"/>
    </source>
</evidence>
<reference evidence="5 6" key="1">
    <citation type="submission" date="2018-04" db="EMBL/GenBank/DDBJ databases">
        <title>Novel Campyloabacter and Helicobacter Species and Strains.</title>
        <authorList>
            <person name="Mannion A.J."/>
            <person name="Shen Z."/>
            <person name="Fox J.G."/>
        </authorList>
    </citation>
    <scope>NUCLEOTIDE SEQUENCE [LARGE SCALE GENOMIC DNA]</scope>
    <source>
        <strain evidence="5 6">MIT 12-6600</strain>
    </source>
</reference>